<dbReference type="RefSeq" id="WP_079705605.1">
    <property type="nucleotide sequence ID" value="NZ_FXAP01000001.1"/>
</dbReference>
<dbReference type="GO" id="GO:0046872">
    <property type="term" value="F:metal ion binding"/>
    <property type="evidence" value="ECO:0007669"/>
    <property type="project" value="UniProtKB-KW"/>
</dbReference>
<reference evidence="7 8" key="1">
    <citation type="submission" date="2018-11" db="EMBL/GenBank/DDBJ databases">
        <title>Sequencing the genomes of 1000 actinobacteria strains.</title>
        <authorList>
            <person name="Klenk H.-P."/>
        </authorList>
    </citation>
    <scope>NUCLEOTIDE SEQUENCE [LARGE SCALE GENOMIC DNA]</scope>
    <source>
        <strain evidence="7 8">DSM 14012</strain>
    </source>
</reference>
<protein>
    <recommendedName>
        <fullName evidence="6">Trehalose 6-phosphate phosphatase</fullName>
        <ecNumber evidence="6">3.1.3.12</ecNumber>
    </recommendedName>
</protein>
<dbReference type="SUPFAM" id="SSF56784">
    <property type="entry name" value="HAD-like"/>
    <property type="match status" value="1"/>
</dbReference>
<dbReference type="InterPro" id="IPR003337">
    <property type="entry name" value="Trehalose_PPase"/>
</dbReference>
<dbReference type="GO" id="GO:0004805">
    <property type="term" value="F:trehalose-phosphatase activity"/>
    <property type="evidence" value="ECO:0007669"/>
    <property type="project" value="UniProtKB-EC"/>
</dbReference>
<evidence type="ECO:0000256" key="4">
    <source>
        <dbReference type="ARBA" id="ARBA00022801"/>
    </source>
</evidence>
<dbReference type="InterPro" id="IPR023214">
    <property type="entry name" value="HAD_sf"/>
</dbReference>
<dbReference type="CDD" id="cd01627">
    <property type="entry name" value="HAD_TPP"/>
    <property type="match status" value="1"/>
</dbReference>
<name>A0A3N2C293_9MICO</name>
<keyword evidence="6" id="KW-0479">Metal-binding</keyword>
<proteinExistence type="inferred from homology"/>
<evidence type="ECO:0000256" key="5">
    <source>
        <dbReference type="ARBA" id="ARBA00024179"/>
    </source>
</evidence>
<keyword evidence="8" id="KW-1185">Reference proteome</keyword>
<dbReference type="PANTHER" id="PTHR43768:SF3">
    <property type="entry name" value="TREHALOSE 6-PHOSPHATE PHOSPHATASE"/>
    <property type="match status" value="1"/>
</dbReference>
<comment type="caution">
    <text evidence="7">The sequence shown here is derived from an EMBL/GenBank/DDBJ whole genome shotgun (WGS) entry which is preliminary data.</text>
</comment>
<comment type="function">
    <text evidence="5 6">Removes the phosphate from trehalose 6-phosphate to produce free trehalose.</text>
</comment>
<dbReference type="Pfam" id="PF02358">
    <property type="entry name" value="Trehalose_PPase"/>
    <property type="match status" value="1"/>
</dbReference>
<dbReference type="InterPro" id="IPR036412">
    <property type="entry name" value="HAD-like_sf"/>
</dbReference>
<comment type="catalytic activity">
    <reaction evidence="1 6">
        <text>alpha,alpha-trehalose 6-phosphate + H2O = alpha,alpha-trehalose + phosphate</text>
        <dbReference type="Rhea" id="RHEA:23420"/>
        <dbReference type="ChEBI" id="CHEBI:15377"/>
        <dbReference type="ChEBI" id="CHEBI:16551"/>
        <dbReference type="ChEBI" id="CHEBI:43474"/>
        <dbReference type="ChEBI" id="CHEBI:58429"/>
        <dbReference type="EC" id="3.1.3.12"/>
    </reaction>
</comment>
<keyword evidence="4 6" id="KW-0378">Hydrolase</keyword>
<dbReference type="UniPathway" id="UPA00299"/>
<evidence type="ECO:0000256" key="3">
    <source>
        <dbReference type="ARBA" id="ARBA00008770"/>
    </source>
</evidence>
<dbReference type="AlphaFoldDB" id="A0A3N2C293"/>
<dbReference type="Gene3D" id="3.30.70.1020">
    <property type="entry name" value="Trehalose-6-phosphate phosphatase related protein, domain 2"/>
    <property type="match status" value="1"/>
</dbReference>
<evidence type="ECO:0000256" key="1">
    <source>
        <dbReference type="ARBA" id="ARBA00000500"/>
    </source>
</evidence>
<dbReference type="EC" id="3.1.3.12" evidence="6"/>
<comment type="cofactor">
    <cofactor evidence="6">
        <name>Mg(2+)</name>
        <dbReference type="ChEBI" id="CHEBI:18420"/>
    </cofactor>
</comment>
<dbReference type="NCBIfam" id="TIGR00685">
    <property type="entry name" value="T6PP"/>
    <property type="match status" value="1"/>
</dbReference>
<evidence type="ECO:0000256" key="2">
    <source>
        <dbReference type="ARBA" id="ARBA00005199"/>
    </source>
</evidence>
<comment type="pathway">
    <text evidence="2 6">Glycan biosynthesis; trehalose biosynthesis.</text>
</comment>
<dbReference type="EMBL" id="RKHL01000001">
    <property type="protein sequence ID" value="ROR81414.1"/>
    <property type="molecule type" value="Genomic_DNA"/>
</dbReference>
<evidence type="ECO:0000313" key="8">
    <source>
        <dbReference type="Proteomes" id="UP000266915"/>
    </source>
</evidence>
<accession>A0A3N2C293</accession>
<dbReference type="InterPro" id="IPR006379">
    <property type="entry name" value="HAD-SF_hydro_IIB"/>
</dbReference>
<dbReference type="GO" id="GO:0005992">
    <property type="term" value="P:trehalose biosynthetic process"/>
    <property type="evidence" value="ECO:0007669"/>
    <property type="project" value="UniProtKB-UniPathway"/>
</dbReference>
<dbReference type="Proteomes" id="UP000266915">
    <property type="component" value="Unassembled WGS sequence"/>
</dbReference>
<comment type="similarity">
    <text evidence="3 6">Belongs to the trehalose phosphatase family.</text>
</comment>
<keyword evidence="6" id="KW-0460">Magnesium</keyword>
<dbReference type="NCBIfam" id="TIGR01484">
    <property type="entry name" value="HAD-SF-IIB"/>
    <property type="match status" value="1"/>
</dbReference>
<gene>
    <name evidence="7" type="ORF">EDD42_1474</name>
</gene>
<dbReference type="Gene3D" id="3.40.50.1000">
    <property type="entry name" value="HAD superfamily/HAD-like"/>
    <property type="match status" value="1"/>
</dbReference>
<dbReference type="PANTHER" id="PTHR43768">
    <property type="entry name" value="TREHALOSE 6-PHOSPHATE PHOSPHATASE"/>
    <property type="match status" value="1"/>
</dbReference>
<dbReference type="InterPro" id="IPR044651">
    <property type="entry name" value="OTSB-like"/>
</dbReference>
<evidence type="ECO:0000256" key="6">
    <source>
        <dbReference type="RuleBase" id="RU361117"/>
    </source>
</evidence>
<evidence type="ECO:0000313" key="7">
    <source>
        <dbReference type="EMBL" id="ROR81414.1"/>
    </source>
</evidence>
<organism evidence="7 8">
    <name type="scientific">Plantibacter flavus</name>
    <dbReference type="NCBI Taxonomy" id="150123"/>
    <lineage>
        <taxon>Bacteria</taxon>
        <taxon>Bacillati</taxon>
        <taxon>Actinomycetota</taxon>
        <taxon>Actinomycetes</taxon>
        <taxon>Micrococcales</taxon>
        <taxon>Microbacteriaceae</taxon>
        <taxon>Plantibacter</taxon>
    </lineage>
</organism>
<sequence length="273" mass="29379">MSTTDEPTDTLGGLPLGLRAELRRLADVPKLLVALDFDGTLAPEVDDPDQARALPAARKAVLALMDLPGTRVALVSGRAIDSLVAVAELPDHALFAGSHGVEIRLDNPDDALALDDEEREQRETLQRILQDVAEGYDNVWIERKPAGFALHTRLASEEDSRIAHLEALAHTKDEFGALTVREGKNVLEFSLRSATKGEAVEHLRRYTKADAVFYAGDDVTDEDAFGALGPGDLGVKSGTGVTAADFRVEGPSEIARVLGMLAEYRSNKEAVDS</sequence>